<evidence type="ECO:0000313" key="1">
    <source>
        <dbReference type="EMBL" id="KAK1859438.1"/>
    </source>
</evidence>
<evidence type="ECO:0000313" key="2">
    <source>
        <dbReference type="Proteomes" id="UP000798662"/>
    </source>
</evidence>
<dbReference type="EMBL" id="CM020618">
    <property type="protein sequence ID" value="KAK1859438.1"/>
    <property type="molecule type" value="Genomic_DNA"/>
</dbReference>
<gene>
    <name evidence="1" type="ORF">I4F81_002034</name>
</gene>
<organism evidence="1 2">
    <name type="scientific">Pyropia yezoensis</name>
    <name type="common">Susabi-nori</name>
    <name type="synonym">Porphyra yezoensis</name>
    <dbReference type="NCBI Taxonomy" id="2788"/>
    <lineage>
        <taxon>Eukaryota</taxon>
        <taxon>Rhodophyta</taxon>
        <taxon>Bangiophyceae</taxon>
        <taxon>Bangiales</taxon>
        <taxon>Bangiaceae</taxon>
        <taxon>Pyropia</taxon>
    </lineage>
</organism>
<protein>
    <submittedName>
        <fullName evidence="1">Uncharacterized protein</fullName>
    </submittedName>
</protein>
<reference evidence="1" key="1">
    <citation type="submission" date="2019-11" db="EMBL/GenBank/DDBJ databases">
        <title>Nori genome reveals adaptations in red seaweeds to the harsh intertidal environment.</title>
        <authorList>
            <person name="Wang D."/>
            <person name="Mao Y."/>
        </authorList>
    </citation>
    <scope>NUCLEOTIDE SEQUENCE</scope>
    <source>
        <tissue evidence="1">Gametophyte</tissue>
    </source>
</reference>
<dbReference type="Proteomes" id="UP000798662">
    <property type="component" value="Chromosome 1"/>
</dbReference>
<proteinExistence type="predicted"/>
<keyword evidence="2" id="KW-1185">Reference proteome</keyword>
<sequence length="592" mass="60581">MNGAVANGAANSPVVVALVDAPAAAVTAADAGGGCAANAAAAPAAATAAVPLLGFATRAIHVGCPPDAGSGAVVPPISLSSTFAMPGLVKKDHMYSRLSNPNRDGFEACLASLEGGKHGFAFSSGQAATVTMMHTLKAGDHVVSIDDVYAGTQQYFTYVPPEYCPRFCCGEVCVPAGVLLHRMCTVRAIGMGDVSLATLALPFPLSPSCAPRSTPLERVHACFDSRPCFSCASPLTRRCSSRLQCRSAQPCDLCLTHRSRVCVVVFVLCCSPPARLGLGFALLRRIATPMGLNFTFCDMSAPGALAAAIRPTTRLVWLETPTNPTMKITSIEVVAAAAHAVGAVLVVDNTFASPYLQSPLALGADVVFHSVSKYIGGHSDLVMGALVTSDAALATRLRHLQVNMGGVPSPFDCFLASRGMKTLGLRMAAHGANGAAVAAAVEAHPAVRRVLYPGLPSHPSYDIAVAQMRGGGGMMTFWLDGGLPAACAFLGALSVVTLAVSLGGVESLVEHPALMTHAALPPAVRAELGIDDGMVRLSVGIEDAVDLVADITQALDAAKVVIDAAATAAAPATATNAANEPVVVGVKRPHPE</sequence>
<accession>A0ACC3BP95</accession>
<name>A0ACC3BP95_PYRYE</name>
<comment type="caution">
    <text evidence="1">The sequence shown here is derived from an EMBL/GenBank/DDBJ whole genome shotgun (WGS) entry which is preliminary data.</text>
</comment>